<feature type="region of interest" description="Disordered" evidence="1">
    <location>
        <begin position="157"/>
        <end position="208"/>
    </location>
</feature>
<dbReference type="AlphaFoldDB" id="A0A1H7P306"/>
<accession>A0A1H7P306</accession>
<feature type="region of interest" description="Disordered" evidence="1">
    <location>
        <begin position="223"/>
        <end position="251"/>
    </location>
</feature>
<evidence type="ECO:0000313" key="2">
    <source>
        <dbReference type="EMBL" id="SEL29467.1"/>
    </source>
</evidence>
<dbReference type="Proteomes" id="UP000183015">
    <property type="component" value="Unassembled WGS sequence"/>
</dbReference>
<dbReference type="eggNOG" id="ENOG5032S7P">
    <property type="taxonomic scope" value="Bacteria"/>
</dbReference>
<sequence length="308" mass="32620">MADAFDEATDALYALPPSEFTAARNEAADRAKQAGDRALAQRIAALRRPTAAAHALNRLARAHPDQVEQLRALGRGLRDAQARLQGPRLRELAAQRTALVQAVATQARQEAAQAGQPVGGQAADELDQTLRAVLADEAAAEVFAAGRLAHALAPASTLPDLPADAPARASARPAGRARTADPDKPSGHRASDQAARDRAAEAKQQLADAQQELHRLKAGQRAAQAASKRARTRAEQLTDQAGAARDRLRRAEQSLAEAREALDGAEQQASTAQAEATVAARQAEEVRARLDEQQRAVECARREADTSG</sequence>
<evidence type="ECO:0000313" key="3">
    <source>
        <dbReference type="Proteomes" id="UP000183015"/>
    </source>
</evidence>
<evidence type="ECO:0000256" key="1">
    <source>
        <dbReference type="SAM" id="MobiDB-lite"/>
    </source>
</evidence>
<feature type="compositionally biased region" description="Basic and acidic residues" evidence="1">
    <location>
        <begin position="178"/>
        <end position="201"/>
    </location>
</feature>
<reference evidence="3" key="1">
    <citation type="submission" date="2016-10" db="EMBL/GenBank/DDBJ databases">
        <authorList>
            <person name="Varghese N."/>
        </authorList>
    </citation>
    <scope>NUCLEOTIDE SEQUENCE [LARGE SCALE GENOMIC DNA]</scope>
    <source>
        <strain evidence="3">DSM 45096 / BCRC 16803 / CGMCC 4.1857 / CIP 109030 / JCM 12277 / KCTC 19219 / NBRC 100920 / 33214</strain>
    </source>
</reference>
<gene>
    <name evidence="2" type="ORF">SAMN05414137_107170</name>
</gene>
<keyword evidence="3" id="KW-1185">Reference proteome</keyword>
<proteinExistence type="predicted"/>
<dbReference type="EMBL" id="FOAZ01000007">
    <property type="protein sequence ID" value="SEL29467.1"/>
    <property type="molecule type" value="Genomic_DNA"/>
</dbReference>
<dbReference type="STRING" id="235985.SAMN05414137_107170"/>
<dbReference type="RefSeq" id="WP_042442715.1">
    <property type="nucleotide sequence ID" value="NZ_BBPN01000003.1"/>
</dbReference>
<dbReference type="OrthoDB" id="3541690at2"/>
<feature type="compositionally biased region" description="Low complexity" evidence="1">
    <location>
        <begin position="157"/>
        <end position="177"/>
    </location>
</feature>
<name>A0A1H7P306_STRJI</name>
<organism evidence="2 3">
    <name type="scientific">Streptacidiphilus jiangxiensis</name>
    <dbReference type="NCBI Taxonomy" id="235985"/>
    <lineage>
        <taxon>Bacteria</taxon>
        <taxon>Bacillati</taxon>
        <taxon>Actinomycetota</taxon>
        <taxon>Actinomycetes</taxon>
        <taxon>Kitasatosporales</taxon>
        <taxon>Streptomycetaceae</taxon>
        <taxon>Streptacidiphilus</taxon>
    </lineage>
</organism>
<protein>
    <submittedName>
        <fullName evidence="2">Uncharacterized protein</fullName>
    </submittedName>
</protein>